<evidence type="ECO:0000313" key="3">
    <source>
        <dbReference type="Proteomes" id="UP001372338"/>
    </source>
</evidence>
<keyword evidence="3" id="KW-1185">Reference proteome</keyword>
<proteinExistence type="predicted"/>
<sequence>MVVEGTNQTGSAQNQGSSDSADNNIPKLSETVKEVQLESTKEVNEIQVEPTANDSMDGKGNLGNYGPWMVVQRRQRKRENVTQTKEQKNHMRAAGGPTTLIRSNNKFEALVDPTNLHVDTSRSTQSDMSTHGPHAKHSPMQADSDMHVQKHETTERQGCDKEEKQRFERVCMDIMTKKQEEMWVQYKQGNYCDDFLGVMGVYNMNKEMEFLKKNHSRNKDADVAMGLEPIIQNKALEGVVTSEKAVVFQGLVSLFNSCKLHF</sequence>
<organism evidence="2 3">
    <name type="scientific">Crotalaria pallida</name>
    <name type="common">Smooth rattlebox</name>
    <name type="synonym">Crotalaria striata</name>
    <dbReference type="NCBI Taxonomy" id="3830"/>
    <lineage>
        <taxon>Eukaryota</taxon>
        <taxon>Viridiplantae</taxon>
        <taxon>Streptophyta</taxon>
        <taxon>Embryophyta</taxon>
        <taxon>Tracheophyta</taxon>
        <taxon>Spermatophyta</taxon>
        <taxon>Magnoliopsida</taxon>
        <taxon>eudicotyledons</taxon>
        <taxon>Gunneridae</taxon>
        <taxon>Pentapetalae</taxon>
        <taxon>rosids</taxon>
        <taxon>fabids</taxon>
        <taxon>Fabales</taxon>
        <taxon>Fabaceae</taxon>
        <taxon>Papilionoideae</taxon>
        <taxon>50 kb inversion clade</taxon>
        <taxon>genistoids sensu lato</taxon>
        <taxon>core genistoids</taxon>
        <taxon>Crotalarieae</taxon>
        <taxon>Crotalaria</taxon>
    </lineage>
</organism>
<feature type="region of interest" description="Disordered" evidence="1">
    <location>
        <begin position="76"/>
        <end position="99"/>
    </location>
</feature>
<feature type="compositionally biased region" description="Polar residues" evidence="1">
    <location>
        <begin position="1"/>
        <end position="23"/>
    </location>
</feature>
<gene>
    <name evidence="2" type="ORF">RIF29_16108</name>
</gene>
<dbReference type="Proteomes" id="UP001372338">
    <property type="component" value="Unassembled WGS sequence"/>
</dbReference>
<feature type="compositionally biased region" description="Basic and acidic residues" evidence="1">
    <location>
        <begin position="144"/>
        <end position="161"/>
    </location>
</feature>
<feature type="region of interest" description="Disordered" evidence="1">
    <location>
        <begin position="1"/>
        <end position="64"/>
    </location>
</feature>
<accession>A0AAN9ID82</accession>
<feature type="region of interest" description="Disordered" evidence="1">
    <location>
        <begin position="119"/>
        <end position="161"/>
    </location>
</feature>
<protein>
    <submittedName>
        <fullName evidence="2">Uncharacterized protein</fullName>
    </submittedName>
</protein>
<dbReference type="EMBL" id="JAYWIO010000003">
    <property type="protein sequence ID" value="KAK7275002.1"/>
    <property type="molecule type" value="Genomic_DNA"/>
</dbReference>
<name>A0AAN9ID82_CROPI</name>
<feature type="compositionally biased region" description="Basic and acidic residues" evidence="1">
    <location>
        <begin position="30"/>
        <end position="44"/>
    </location>
</feature>
<comment type="caution">
    <text evidence="2">The sequence shown here is derived from an EMBL/GenBank/DDBJ whole genome shotgun (WGS) entry which is preliminary data.</text>
</comment>
<evidence type="ECO:0000256" key="1">
    <source>
        <dbReference type="SAM" id="MobiDB-lite"/>
    </source>
</evidence>
<feature type="compositionally biased region" description="Polar residues" evidence="1">
    <location>
        <begin position="119"/>
        <end position="129"/>
    </location>
</feature>
<dbReference type="AlphaFoldDB" id="A0AAN9ID82"/>
<reference evidence="2 3" key="1">
    <citation type="submission" date="2024-01" db="EMBL/GenBank/DDBJ databases">
        <title>The genomes of 5 underutilized Papilionoideae crops provide insights into root nodulation and disease resistanc.</title>
        <authorList>
            <person name="Yuan L."/>
        </authorList>
    </citation>
    <scope>NUCLEOTIDE SEQUENCE [LARGE SCALE GENOMIC DNA]</scope>
    <source>
        <strain evidence="2">ZHUSHIDOU_FW_LH</strain>
        <tissue evidence="2">Leaf</tissue>
    </source>
</reference>
<evidence type="ECO:0000313" key="2">
    <source>
        <dbReference type="EMBL" id="KAK7275002.1"/>
    </source>
</evidence>